<keyword evidence="3 8" id="KW-0732">Signal</keyword>
<evidence type="ECO:0000313" key="11">
    <source>
        <dbReference type="Proteomes" id="UP000076744"/>
    </source>
</evidence>
<sequence length="260" mass="28403">MWKKTTSWLLLAAASLAAASVVPHHLDASASPSLPSAPKTAEFDLEITWAEYAPLGVPRKVLLVNGQTPGPELRFDQDDAVTVRVVNNSPFNTTLHFHGLEMHGTPWSDGVPGVTQRHIRPGRSFTYRFAATQHGSYWYHSHARDQIEDGLYGAVFIRPRPGTPHPFHLIDPAAAASRAMERAAHTARTLAVFDLLRVTSEEKWAVTLASGIEIPCYEKLVFNGKGRARCLPAELMSANLTPVQKADLALIPGSSLTDRG</sequence>
<evidence type="ECO:0000256" key="6">
    <source>
        <dbReference type="ARBA" id="ARBA00023008"/>
    </source>
</evidence>
<dbReference type="PANTHER" id="PTHR11709">
    <property type="entry name" value="MULTI-COPPER OXIDASE"/>
    <property type="match status" value="1"/>
</dbReference>
<dbReference type="OrthoDB" id="2121828at2759"/>
<proteinExistence type="inferred from homology"/>
<feature type="chain" id="PRO_5007894691" evidence="8">
    <location>
        <begin position="20"/>
        <end position="260"/>
    </location>
</feature>
<dbReference type="PANTHER" id="PTHR11709:SF488">
    <property type="entry name" value="LACCASE-RELATED"/>
    <property type="match status" value="1"/>
</dbReference>
<keyword evidence="6" id="KW-0186">Copper</keyword>
<dbReference type="AlphaFoldDB" id="A0A167YG24"/>
<dbReference type="EMBL" id="AZHB01000008">
    <property type="protein sequence ID" value="OAA66283.1"/>
    <property type="molecule type" value="Genomic_DNA"/>
</dbReference>
<feature type="domain" description="Plastocyanin-like" evidence="9">
    <location>
        <begin position="47"/>
        <end position="160"/>
    </location>
</feature>
<dbReference type="InterPro" id="IPR045087">
    <property type="entry name" value="Cu-oxidase_fam"/>
</dbReference>
<evidence type="ECO:0000256" key="7">
    <source>
        <dbReference type="ARBA" id="ARBA00023180"/>
    </source>
</evidence>
<dbReference type="PROSITE" id="PS00079">
    <property type="entry name" value="MULTICOPPER_OXIDASE1"/>
    <property type="match status" value="1"/>
</dbReference>
<organism evidence="10 11">
    <name type="scientific">Cordyceps fumosorosea (strain ARSEF 2679)</name>
    <name type="common">Isaria fumosorosea</name>
    <dbReference type="NCBI Taxonomy" id="1081104"/>
    <lineage>
        <taxon>Eukaryota</taxon>
        <taxon>Fungi</taxon>
        <taxon>Dikarya</taxon>
        <taxon>Ascomycota</taxon>
        <taxon>Pezizomycotina</taxon>
        <taxon>Sordariomycetes</taxon>
        <taxon>Hypocreomycetidae</taxon>
        <taxon>Hypocreales</taxon>
        <taxon>Cordycipitaceae</taxon>
        <taxon>Cordyceps</taxon>
    </lineage>
</organism>
<accession>A0A167YG24</accession>
<dbReference type="InterPro" id="IPR008972">
    <property type="entry name" value="Cupredoxin"/>
</dbReference>
<evidence type="ECO:0000256" key="1">
    <source>
        <dbReference type="ARBA" id="ARBA00010609"/>
    </source>
</evidence>
<dbReference type="GO" id="GO:0005507">
    <property type="term" value="F:copper ion binding"/>
    <property type="evidence" value="ECO:0007669"/>
    <property type="project" value="InterPro"/>
</dbReference>
<keyword evidence="11" id="KW-1185">Reference proteome</keyword>
<dbReference type="InterPro" id="IPR033138">
    <property type="entry name" value="Cu_oxidase_CS"/>
</dbReference>
<dbReference type="GeneID" id="30020413"/>
<dbReference type="FunFam" id="2.60.40.420:FF:000036">
    <property type="entry name" value="L-ascorbate oxidase"/>
    <property type="match status" value="1"/>
</dbReference>
<dbReference type="Proteomes" id="UP000076744">
    <property type="component" value="Unassembled WGS sequence"/>
</dbReference>
<dbReference type="Pfam" id="PF07732">
    <property type="entry name" value="Cu-oxidase_3"/>
    <property type="match status" value="1"/>
</dbReference>
<dbReference type="RefSeq" id="XP_018705307.1">
    <property type="nucleotide sequence ID" value="XM_018847727.1"/>
</dbReference>
<dbReference type="CDD" id="cd13850">
    <property type="entry name" value="CuRO_1_Abr2_like"/>
    <property type="match status" value="1"/>
</dbReference>
<dbReference type="SUPFAM" id="SSF49503">
    <property type="entry name" value="Cupredoxins"/>
    <property type="match status" value="1"/>
</dbReference>
<evidence type="ECO:0000256" key="5">
    <source>
        <dbReference type="ARBA" id="ARBA00023002"/>
    </source>
</evidence>
<dbReference type="GO" id="GO:0016491">
    <property type="term" value="F:oxidoreductase activity"/>
    <property type="evidence" value="ECO:0007669"/>
    <property type="project" value="UniProtKB-KW"/>
</dbReference>
<keyword evidence="7" id="KW-0325">Glycoprotein</keyword>
<protein>
    <submittedName>
        <fullName evidence="10">Laccase</fullName>
    </submittedName>
</protein>
<dbReference type="STRING" id="1081104.A0A167YG24"/>
<evidence type="ECO:0000256" key="2">
    <source>
        <dbReference type="ARBA" id="ARBA00022723"/>
    </source>
</evidence>
<evidence type="ECO:0000259" key="9">
    <source>
        <dbReference type="Pfam" id="PF07732"/>
    </source>
</evidence>
<evidence type="ECO:0000313" key="10">
    <source>
        <dbReference type="EMBL" id="OAA66283.1"/>
    </source>
</evidence>
<reference evidence="10 11" key="1">
    <citation type="journal article" date="2016" name="Genome Biol. Evol.">
        <title>Divergent and convergent evolution of fungal pathogenicity.</title>
        <authorList>
            <person name="Shang Y."/>
            <person name="Xiao G."/>
            <person name="Zheng P."/>
            <person name="Cen K."/>
            <person name="Zhan S."/>
            <person name="Wang C."/>
        </authorList>
    </citation>
    <scope>NUCLEOTIDE SEQUENCE [LARGE SCALE GENOMIC DNA]</scope>
    <source>
        <strain evidence="10 11">ARSEF 2679</strain>
    </source>
</reference>
<gene>
    <name evidence="10" type="ORF">ISF_04121</name>
</gene>
<comment type="caution">
    <text evidence="10">The sequence shown here is derived from an EMBL/GenBank/DDBJ whole genome shotgun (WGS) entry which is preliminary data.</text>
</comment>
<evidence type="ECO:0000256" key="8">
    <source>
        <dbReference type="SAM" id="SignalP"/>
    </source>
</evidence>
<dbReference type="InterPro" id="IPR011707">
    <property type="entry name" value="Cu-oxidase-like_N"/>
</dbReference>
<feature type="signal peptide" evidence="8">
    <location>
        <begin position="1"/>
        <end position="19"/>
    </location>
</feature>
<name>A0A167YG24_CORFA</name>
<keyword evidence="2" id="KW-0479">Metal-binding</keyword>
<keyword evidence="4" id="KW-0677">Repeat</keyword>
<dbReference type="Gene3D" id="2.60.40.420">
    <property type="entry name" value="Cupredoxins - blue copper proteins"/>
    <property type="match status" value="1"/>
</dbReference>
<keyword evidence="5" id="KW-0560">Oxidoreductase</keyword>
<evidence type="ECO:0000256" key="3">
    <source>
        <dbReference type="ARBA" id="ARBA00022729"/>
    </source>
</evidence>
<evidence type="ECO:0000256" key="4">
    <source>
        <dbReference type="ARBA" id="ARBA00022737"/>
    </source>
</evidence>
<comment type="similarity">
    <text evidence="1">Belongs to the multicopper oxidase family.</text>
</comment>